<dbReference type="PANTHER" id="PTHR44329">
    <property type="entry name" value="SERINE/THREONINE-PROTEIN KINASE TNNI3K-RELATED"/>
    <property type="match status" value="1"/>
</dbReference>
<dbReference type="GO" id="GO:0005524">
    <property type="term" value="F:ATP binding"/>
    <property type="evidence" value="ECO:0007669"/>
    <property type="project" value="InterPro"/>
</dbReference>
<dbReference type="OrthoDB" id="10261027at2759"/>
<accession>A0A0C3AMT2</accession>
<dbReference type="SUPFAM" id="SSF56112">
    <property type="entry name" value="Protein kinase-like (PK-like)"/>
    <property type="match status" value="1"/>
</dbReference>
<dbReference type="InterPro" id="IPR000719">
    <property type="entry name" value="Prot_kinase_dom"/>
</dbReference>
<dbReference type="EMBL" id="KN824386">
    <property type="protein sequence ID" value="KIM21329.1"/>
    <property type="molecule type" value="Genomic_DNA"/>
</dbReference>
<gene>
    <name evidence="2" type="ORF">M408DRAFT_38470</name>
</gene>
<dbReference type="AlphaFoldDB" id="A0A0C3AMT2"/>
<evidence type="ECO:0000259" key="1">
    <source>
        <dbReference type="PROSITE" id="PS50011"/>
    </source>
</evidence>
<dbReference type="Proteomes" id="UP000054097">
    <property type="component" value="Unassembled WGS sequence"/>
</dbReference>
<dbReference type="InterPro" id="IPR011009">
    <property type="entry name" value="Kinase-like_dom_sf"/>
</dbReference>
<dbReference type="GO" id="GO:0004674">
    <property type="term" value="F:protein serine/threonine kinase activity"/>
    <property type="evidence" value="ECO:0007669"/>
    <property type="project" value="TreeGrafter"/>
</dbReference>
<feature type="non-terminal residue" evidence="2">
    <location>
        <position position="1"/>
    </location>
</feature>
<organism evidence="2 3">
    <name type="scientific">Serendipita vermifera MAFF 305830</name>
    <dbReference type="NCBI Taxonomy" id="933852"/>
    <lineage>
        <taxon>Eukaryota</taxon>
        <taxon>Fungi</taxon>
        <taxon>Dikarya</taxon>
        <taxon>Basidiomycota</taxon>
        <taxon>Agaricomycotina</taxon>
        <taxon>Agaricomycetes</taxon>
        <taxon>Sebacinales</taxon>
        <taxon>Serendipitaceae</taxon>
        <taxon>Serendipita</taxon>
    </lineage>
</organism>
<dbReference type="Pfam" id="PF07714">
    <property type="entry name" value="PK_Tyr_Ser-Thr"/>
    <property type="match status" value="1"/>
</dbReference>
<dbReference type="InterPro" id="IPR051681">
    <property type="entry name" value="Ser/Thr_Kinases-Pseudokinases"/>
</dbReference>
<dbReference type="STRING" id="933852.A0A0C3AMT2"/>
<evidence type="ECO:0000313" key="2">
    <source>
        <dbReference type="EMBL" id="KIM21329.1"/>
    </source>
</evidence>
<evidence type="ECO:0000313" key="3">
    <source>
        <dbReference type="Proteomes" id="UP000054097"/>
    </source>
</evidence>
<protein>
    <recommendedName>
        <fullName evidence="1">Protein kinase domain-containing protein</fullName>
    </recommendedName>
</protein>
<dbReference type="PROSITE" id="PS50011">
    <property type="entry name" value="PROTEIN_KINASE_DOM"/>
    <property type="match status" value="1"/>
</dbReference>
<keyword evidence="3" id="KW-1185">Reference proteome</keyword>
<name>A0A0C3AMT2_SERVB</name>
<reference evidence="3" key="2">
    <citation type="submission" date="2015-01" db="EMBL/GenBank/DDBJ databases">
        <title>Evolutionary Origins and Diversification of the Mycorrhizal Mutualists.</title>
        <authorList>
            <consortium name="DOE Joint Genome Institute"/>
            <consortium name="Mycorrhizal Genomics Consortium"/>
            <person name="Kohler A."/>
            <person name="Kuo A."/>
            <person name="Nagy L.G."/>
            <person name="Floudas D."/>
            <person name="Copeland A."/>
            <person name="Barry K.W."/>
            <person name="Cichocki N."/>
            <person name="Veneault-Fourrey C."/>
            <person name="LaButti K."/>
            <person name="Lindquist E.A."/>
            <person name="Lipzen A."/>
            <person name="Lundell T."/>
            <person name="Morin E."/>
            <person name="Murat C."/>
            <person name="Riley R."/>
            <person name="Ohm R."/>
            <person name="Sun H."/>
            <person name="Tunlid A."/>
            <person name="Henrissat B."/>
            <person name="Grigoriev I.V."/>
            <person name="Hibbett D.S."/>
            <person name="Martin F."/>
        </authorList>
    </citation>
    <scope>NUCLEOTIDE SEQUENCE [LARGE SCALE GENOMIC DNA]</scope>
    <source>
        <strain evidence="3">MAFF 305830</strain>
    </source>
</reference>
<dbReference type="InterPro" id="IPR001245">
    <property type="entry name" value="Ser-Thr/Tyr_kinase_cat_dom"/>
</dbReference>
<dbReference type="Gene3D" id="1.10.510.10">
    <property type="entry name" value="Transferase(Phosphotransferase) domain 1"/>
    <property type="match status" value="1"/>
</dbReference>
<feature type="domain" description="Protein kinase" evidence="1">
    <location>
        <begin position="1"/>
        <end position="218"/>
    </location>
</feature>
<sequence>LLHPNLIPFYGICSTNLGTCMVSSHMPNGNANVYLECHPEANAIALLAGAANGLQYLHSCWPSIAHGDVRGANILVSSAGEALLADYGLGHIVEERPDPQAPYGLVSSLNAQINFAGIRWAAPEILCKDEDLRNIASSPDVWSFGMTVYEILTNRTPFYQHARVETVIAAIRLNERPLPPTSQTQVRAEWQPELWSLMQGCWVTDRRQRLTMDVLAKR</sequence>
<feature type="non-terminal residue" evidence="2">
    <location>
        <position position="218"/>
    </location>
</feature>
<dbReference type="HOGENOM" id="CLU_000288_7_18_1"/>
<reference evidence="2 3" key="1">
    <citation type="submission" date="2014-04" db="EMBL/GenBank/DDBJ databases">
        <authorList>
            <consortium name="DOE Joint Genome Institute"/>
            <person name="Kuo A."/>
            <person name="Zuccaro A."/>
            <person name="Kohler A."/>
            <person name="Nagy L.G."/>
            <person name="Floudas D."/>
            <person name="Copeland A."/>
            <person name="Barry K.W."/>
            <person name="Cichocki N."/>
            <person name="Veneault-Fourrey C."/>
            <person name="LaButti K."/>
            <person name="Lindquist E.A."/>
            <person name="Lipzen A."/>
            <person name="Lundell T."/>
            <person name="Morin E."/>
            <person name="Murat C."/>
            <person name="Sun H."/>
            <person name="Tunlid A."/>
            <person name="Henrissat B."/>
            <person name="Grigoriev I.V."/>
            <person name="Hibbett D.S."/>
            <person name="Martin F."/>
            <person name="Nordberg H.P."/>
            <person name="Cantor M.N."/>
            <person name="Hua S.X."/>
        </authorList>
    </citation>
    <scope>NUCLEOTIDE SEQUENCE [LARGE SCALE GENOMIC DNA]</scope>
    <source>
        <strain evidence="2 3">MAFF 305830</strain>
    </source>
</reference>
<proteinExistence type="predicted"/>